<dbReference type="AlphaFoldDB" id="A0A8S1J3T5"/>
<proteinExistence type="predicted"/>
<keyword evidence="2" id="KW-1185">Reference proteome</keyword>
<dbReference type="Proteomes" id="UP000708148">
    <property type="component" value="Unassembled WGS sequence"/>
</dbReference>
<reference evidence="1" key="1">
    <citation type="submission" date="2020-12" db="EMBL/GenBank/DDBJ databases">
        <authorList>
            <person name="Iha C."/>
        </authorList>
    </citation>
    <scope>NUCLEOTIDE SEQUENCE</scope>
</reference>
<accession>A0A8S1J3T5</accession>
<name>A0A8S1J3T5_9CHLO</name>
<protein>
    <submittedName>
        <fullName evidence="1">Uncharacterized protein</fullName>
    </submittedName>
</protein>
<dbReference type="EMBL" id="CAJHUC010000775">
    <property type="protein sequence ID" value="CAD7698171.1"/>
    <property type="molecule type" value="Genomic_DNA"/>
</dbReference>
<gene>
    <name evidence="1" type="ORF">OSTQU699_LOCUS3532</name>
</gene>
<organism evidence="1 2">
    <name type="scientific">Ostreobium quekettii</name>
    <dbReference type="NCBI Taxonomy" id="121088"/>
    <lineage>
        <taxon>Eukaryota</taxon>
        <taxon>Viridiplantae</taxon>
        <taxon>Chlorophyta</taxon>
        <taxon>core chlorophytes</taxon>
        <taxon>Ulvophyceae</taxon>
        <taxon>TCBD clade</taxon>
        <taxon>Bryopsidales</taxon>
        <taxon>Ostreobineae</taxon>
        <taxon>Ostreobiaceae</taxon>
        <taxon>Ostreobium</taxon>
    </lineage>
</organism>
<comment type="caution">
    <text evidence="1">The sequence shown here is derived from an EMBL/GenBank/DDBJ whole genome shotgun (WGS) entry which is preliminary data.</text>
</comment>
<sequence length="165" mass="17836">MFTMLNDVQTACLWNPLGSTNCGFQDVVIGMGSVELGMPAWGCREELCTGFAGNGCPLAAIEEFRFMGGDAPTQSKPFWRLGIQLSTASELISRDWAVGQGQGYGDYLCNGTCMFYRRGGADSGVLNVQALSAPRFLKSWEHGVLAQVDVQWRGNCATSTNLLCC</sequence>
<evidence type="ECO:0000313" key="1">
    <source>
        <dbReference type="EMBL" id="CAD7698171.1"/>
    </source>
</evidence>
<evidence type="ECO:0000313" key="2">
    <source>
        <dbReference type="Proteomes" id="UP000708148"/>
    </source>
</evidence>